<evidence type="ECO:0000259" key="1">
    <source>
        <dbReference type="Pfam" id="PF17892"/>
    </source>
</evidence>
<dbReference type="Pfam" id="PF00353">
    <property type="entry name" value="HemolysinCabind"/>
    <property type="match status" value="2"/>
</dbReference>
<dbReference type="SUPFAM" id="SSF51120">
    <property type="entry name" value="beta-Roll"/>
    <property type="match status" value="2"/>
</dbReference>
<gene>
    <name evidence="2" type="ORF">G6N74_30205</name>
</gene>
<reference evidence="2 3" key="1">
    <citation type="submission" date="2020-02" db="EMBL/GenBank/DDBJ databases">
        <title>Genome sequence of the type strain CGMCC 1.15528 of Mesorhizobium zhangyense.</title>
        <authorList>
            <person name="Gao J."/>
            <person name="Sun J."/>
        </authorList>
    </citation>
    <scope>NUCLEOTIDE SEQUENCE [LARGE SCALE GENOMIC DNA]</scope>
    <source>
        <strain evidence="2 3">CGMCC 1.15528</strain>
    </source>
</reference>
<dbReference type="InterPro" id="IPR041690">
    <property type="entry name" value="Cadherin_5"/>
</dbReference>
<dbReference type="PROSITE" id="PS00330">
    <property type="entry name" value="HEMOLYSIN_CALCIUM"/>
    <property type="match status" value="1"/>
</dbReference>
<dbReference type="Gene3D" id="2.150.10.10">
    <property type="entry name" value="Serralysin-like metalloprotease, C-terminal"/>
    <property type="match status" value="1"/>
</dbReference>
<dbReference type="Pfam" id="PF17963">
    <property type="entry name" value="Big_9"/>
    <property type="match status" value="1"/>
</dbReference>
<dbReference type="PRINTS" id="PR00313">
    <property type="entry name" value="CABNDNGRPT"/>
</dbReference>
<accession>A0A7C9RBZ0</accession>
<dbReference type="GO" id="GO:0005509">
    <property type="term" value="F:calcium ion binding"/>
    <property type="evidence" value="ECO:0007669"/>
    <property type="project" value="InterPro"/>
</dbReference>
<organism evidence="2 3">
    <name type="scientific">Mesorhizobium zhangyense</name>
    <dbReference type="NCBI Taxonomy" id="1776730"/>
    <lineage>
        <taxon>Bacteria</taxon>
        <taxon>Pseudomonadati</taxon>
        <taxon>Pseudomonadota</taxon>
        <taxon>Alphaproteobacteria</taxon>
        <taxon>Hyphomicrobiales</taxon>
        <taxon>Phyllobacteriaceae</taxon>
        <taxon>Mesorhizobium</taxon>
    </lineage>
</organism>
<dbReference type="EMBL" id="JAAKZG010000038">
    <property type="protein sequence ID" value="NGN45320.1"/>
    <property type="molecule type" value="Genomic_DNA"/>
</dbReference>
<dbReference type="RefSeq" id="WP_165121690.1">
    <property type="nucleotide sequence ID" value="NZ_JAAKZG010000038.1"/>
</dbReference>
<dbReference type="Gene3D" id="2.60.40.3440">
    <property type="match status" value="3"/>
</dbReference>
<protein>
    <submittedName>
        <fullName evidence="2">Tandem-95 repeat protein</fullName>
    </submittedName>
</protein>
<feature type="domain" description="Cadherin-like" evidence="1">
    <location>
        <begin position="526"/>
        <end position="619"/>
    </location>
</feature>
<dbReference type="InterPro" id="IPR018511">
    <property type="entry name" value="Hemolysin-typ_Ca-bd_CS"/>
</dbReference>
<dbReference type="AlphaFoldDB" id="A0A7C9RBZ0"/>
<keyword evidence="3" id="KW-1185">Reference proteome</keyword>
<sequence length="964" mass="97502">MTLTTVRFTSGEITDGVASGASGDNQLTAGGLLFTIIADGNWTANFDNERFNFSEDPTVGDHPFTINISRAQAATFNYTDFQVSYHATPGLVTDPSDGSQWTPYLTIGPISNLADDLYSGGPVTLQHMFPGMTIGPVGSLQLGDHAISSIPGSPNPTSSLWIDNITADVNVNPIITNFDASDNKTFTEGGAPLVIDGFPSTTVTDPDATGWSGGNLTFRISSGRVNAEDVLSVQNSGSGGAIGVSGSNITYLGTVIGTFAGGTGSSSLVVTFNANATDQSIQSLIGALTYHNLNDIDPSTSTRTLTLTLTDAEGATSAPATTTVSVTAVNDAPVAVNDTLSAVEDTSVTYSATDLLGNDTDADNTHGQLSIASVTSGLHGVAVLNGDGTVTFTPAANYNGPADFTYTVTDGTTASAPATVTVNVSAVNDAPVAVNDTLSAVEDTSVTYSVADLLGNDTDIDSAHGLLSIASVTNGSHGVVVLNGDGTVTFTPAANYNGPADFTYTVTDGTIISAPATVTVNVSAIDDAPAAVDDTLSAVEDTSVTYSAADLLGNDTDIDSAGLLSIASVTNGSHGVVVLNGDGTVTFTPAANYNGPADFTYTVTDGTTVSAPATVTVNVSAVDDPSVAVDDAFITDEATAISAGLSLFSANPTSPDTDVDSPLSITAVNGVSGNVGVQITLASGALLTVNADGTFGYDPNGVFNHLPDYVTSGSIDATATDSFTYTLADGSTATATVTVRGLDSNGDKVNGTSGSDILDGGLGNNTLAGGDGDDIYIVSSTGNRIVEAGGEGRDTIRSSVDWTIGANIERLELQGTANLTGNGNTLANTLGGNSGNNILRGGAGNDTLAGYLGNDRLVGGEGKDNFVFNTVLGPNNVDTITDYNVADDMIQLDKGIFFGLAAGWLTAAAFHIGTAAHDASDRIIFNSTTGGLFFDKDGIGGAAATQFATLTPGLAMNANEFFVA</sequence>
<dbReference type="Pfam" id="PF17892">
    <property type="entry name" value="Cadherin_5"/>
    <property type="match status" value="3"/>
</dbReference>
<comment type="caution">
    <text evidence="2">The sequence shown here is derived from an EMBL/GenBank/DDBJ whole genome shotgun (WGS) entry which is preliminary data.</text>
</comment>
<name>A0A7C9RBZ0_9HYPH</name>
<evidence type="ECO:0000313" key="2">
    <source>
        <dbReference type="EMBL" id="NGN45320.1"/>
    </source>
</evidence>
<dbReference type="InterPro" id="IPR011049">
    <property type="entry name" value="Serralysin-like_metalloprot_C"/>
</dbReference>
<evidence type="ECO:0000313" key="3">
    <source>
        <dbReference type="Proteomes" id="UP000481252"/>
    </source>
</evidence>
<dbReference type="Proteomes" id="UP000481252">
    <property type="component" value="Unassembled WGS sequence"/>
</dbReference>
<proteinExistence type="predicted"/>
<dbReference type="InterPro" id="IPR001343">
    <property type="entry name" value="Hemolysn_Ca-bd"/>
</dbReference>
<feature type="domain" description="Cadherin-like" evidence="1">
    <location>
        <begin position="427"/>
        <end position="522"/>
    </location>
</feature>
<feature type="domain" description="Cadherin-like" evidence="1">
    <location>
        <begin position="329"/>
        <end position="424"/>
    </location>
</feature>
<dbReference type="NCBIfam" id="NF012211">
    <property type="entry name" value="tand_rpt_95"/>
    <property type="match status" value="3"/>
</dbReference>